<feature type="compositionally biased region" description="Basic and acidic residues" evidence="1">
    <location>
        <begin position="191"/>
        <end position="200"/>
    </location>
</feature>
<protein>
    <recommendedName>
        <fullName evidence="4">Coilin</fullName>
    </recommendedName>
</protein>
<feature type="compositionally biased region" description="Polar residues" evidence="1">
    <location>
        <begin position="135"/>
        <end position="144"/>
    </location>
</feature>
<feature type="region of interest" description="Disordered" evidence="1">
    <location>
        <begin position="96"/>
        <end position="200"/>
    </location>
</feature>
<evidence type="ECO:0008006" key="4">
    <source>
        <dbReference type="Google" id="ProtNLM"/>
    </source>
</evidence>
<gene>
    <name evidence="2" type="ORF">FCM35_KLT08089</name>
</gene>
<sequence length="200" mass="22482">MEGMKRRVLLLSDHFVTEEQRLKGVRGIMVTMHADRNTVTEFLQDICDLLGLRCTSSHGPILKLGQYIIPGCEPTSIFRDRDQIIVEGDFIKERKKQAVATEKEKKEVRKRPLPEETGLKREQKDTSPKNKRVASINNSTSTGFRSGPKGKNVHKACPGNGTQGKEFKVPGQPRFMSPESELSAASAQIQNREEPESELH</sequence>
<accession>A0A833VK09</accession>
<keyword evidence="3" id="KW-1185">Reference proteome</keyword>
<evidence type="ECO:0000313" key="3">
    <source>
        <dbReference type="Proteomes" id="UP000623129"/>
    </source>
</evidence>
<comment type="caution">
    <text evidence="2">The sequence shown here is derived from an EMBL/GenBank/DDBJ whole genome shotgun (WGS) entry which is preliminary data.</text>
</comment>
<dbReference type="EMBL" id="SWLB01000018">
    <property type="protein sequence ID" value="KAF3326459.1"/>
    <property type="molecule type" value="Genomic_DNA"/>
</dbReference>
<evidence type="ECO:0000313" key="2">
    <source>
        <dbReference type="EMBL" id="KAF3326459.1"/>
    </source>
</evidence>
<reference evidence="2" key="1">
    <citation type="submission" date="2020-01" db="EMBL/GenBank/DDBJ databases">
        <title>Genome sequence of Kobresia littledalei, the first chromosome-level genome in the family Cyperaceae.</title>
        <authorList>
            <person name="Qu G."/>
        </authorList>
    </citation>
    <scope>NUCLEOTIDE SEQUENCE</scope>
    <source>
        <strain evidence="2">C.B.Clarke</strain>
        <tissue evidence="2">Leaf</tissue>
    </source>
</reference>
<organism evidence="2 3">
    <name type="scientific">Carex littledalei</name>
    <dbReference type="NCBI Taxonomy" id="544730"/>
    <lineage>
        <taxon>Eukaryota</taxon>
        <taxon>Viridiplantae</taxon>
        <taxon>Streptophyta</taxon>
        <taxon>Embryophyta</taxon>
        <taxon>Tracheophyta</taxon>
        <taxon>Spermatophyta</taxon>
        <taxon>Magnoliopsida</taxon>
        <taxon>Liliopsida</taxon>
        <taxon>Poales</taxon>
        <taxon>Cyperaceae</taxon>
        <taxon>Cyperoideae</taxon>
        <taxon>Cariceae</taxon>
        <taxon>Carex</taxon>
        <taxon>Carex subgen. Euthyceras</taxon>
    </lineage>
</organism>
<evidence type="ECO:0000256" key="1">
    <source>
        <dbReference type="SAM" id="MobiDB-lite"/>
    </source>
</evidence>
<name>A0A833VK09_9POAL</name>
<dbReference type="AlphaFoldDB" id="A0A833VK09"/>
<dbReference type="Proteomes" id="UP000623129">
    <property type="component" value="Unassembled WGS sequence"/>
</dbReference>
<feature type="compositionally biased region" description="Basic and acidic residues" evidence="1">
    <location>
        <begin position="101"/>
        <end position="128"/>
    </location>
</feature>
<proteinExistence type="predicted"/>